<proteinExistence type="inferred from homology"/>
<dbReference type="FunFam" id="1.20.1510.10:FF:000001">
    <property type="entry name" value="Ferrous-iron efflux pump FieF"/>
    <property type="match status" value="1"/>
</dbReference>
<dbReference type="SUPFAM" id="SSF161111">
    <property type="entry name" value="Cation efflux protein transmembrane domain-like"/>
    <property type="match status" value="1"/>
</dbReference>
<feature type="transmembrane region" description="Helical" evidence="15">
    <location>
        <begin position="193"/>
        <end position="211"/>
    </location>
</feature>
<evidence type="ECO:0000256" key="13">
    <source>
        <dbReference type="ARBA" id="ARBA00062926"/>
    </source>
</evidence>
<comment type="catalytic activity">
    <reaction evidence="11">
        <text>Zn(2+)(in) + H(+)(out) = Zn(2+)(out) + H(+)(in)</text>
        <dbReference type="Rhea" id="RHEA:28839"/>
        <dbReference type="ChEBI" id="CHEBI:15378"/>
        <dbReference type="ChEBI" id="CHEBI:29105"/>
    </reaction>
</comment>
<comment type="subunit">
    <text evidence="13">Homodimer. The subunits are held together in a parallel orientation through zinc binding at the interface of the cytoplasmic domains.</text>
</comment>
<keyword evidence="3" id="KW-0813">Transport</keyword>
<dbReference type="InterPro" id="IPR036837">
    <property type="entry name" value="Cation_efflux_CTD_sf"/>
</dbReference>
<dbReference type="GO" id="GO:0015093">
    <property type="term" value="F:ferrous iron transmembrane transporter activity"/>
    <property type="evidence" value="ECO:0007669"/>
    <property type="project" value="TreeGrafter"/>
</dbReference>
<dbReference type="PANTHER" id="PTHR43840:SF41">
    <property type="entry name" value="CATION-EFFLUX PUMP FIEF"/>
    <property type="match status" value="1"/>
</dbReference>
<evidence type="ECO:0000256" key="6">
    <source>
        <dbReference type="ARBA" id="ARBA00022692"/>
    </source>
</evidence>
<dbReference type="InterPro" id="IPR027469">
    <property type="entry name" value="Cation_efflux_TMD_sf"/>
</dbReference>
<keyword evidence="8 15" id="KW-1133">Transmembrane helix</keyword>
<feature type="domain" description="Cation efflux protein cytoplasmic" evidence="17">
    <location>
        <begin position="222"/>
        <end position="298"/>
    </location>
</feature>
<keyword evidence="9 15" id="KW-0472">Membrane</keyword>
<protein>
    <recommendedName>
        <fullName evidence="14">Cation-efflux pump FieF</fullName>
    </recommendedName>
</protein>
<evidence type="ECO:0000256" key="1">
    <source>
        <dbReference type="ARBA" id="ARBA00004651"/>
    </source>
</evidence>
<dbReference type="NCBIfam" id="NF007064">
    <property type="entry name" value="PRK09509.1"/>
    <property type="match status" value="1"/>
</dbReference>
<feature type="transmembrane region" description="Helical" evidence="15">
    <location>
        <begin position="130"/>
        <end position="150"/>
    </location>
</feature>
<feature type="domain" description="Cation efflux protein transmembrane" evidence="16">
    <location>
        <begin position="26"/>
        <end position="218"/>
    </location>
</feature>
<dbReference type="SUPFAM" id="SSF160240">
    <property type="entry name" value="Cation efflux protein cytoplasmic domain-like"/>
    <property type="match status" value="1"/>
</dbReference>
<comment type="similarity">
    <text evidence="2">Belongs to the cation diffusion facilitator (CDF) transporter (TC 2.A.4) family. FieF subfamily.</text>
</comment>
<feature type="transmembrane region" description="Helical" evidence="15">
    <location>
        <begin position="51"/>
        <end position="72"/>
    </location>
</feature>
<comment type="catalytic activity">
    <reaction evidence="10">
        <text>Fe(2+)(in) + H(+)(out) = Fe(2+)(out) + H(+)(in)</text>
        <dbReference type="Rhea" id="RHEA:29439"/>
        <dbReference type="ChEBI" id="CHEBI:15378"/>
        <dbReference type="ChEBI" id="CHEBI:29033"/>
    </reaction>
</comment>
<dbReference type="Pfam" id="PF01545">
    <property type="entry name" value="Cation_efflux"/>
    <property type="match status" value="1"/>
</dbReference>
<keyword evidence="7" id="KW-0862">Zinc</keyword>
<dbReference type="Gene3D" id="1.20.1510.10">
    <property type="entry name" value="Cation efflux protein transmembrane domain"/>
    <property type="match status" value="1"/>
</dbReference>
<dbReference type="InterPro" id="IPR058533">
    <property type="entry name" value="Cation_efflux_TM"/>
</dbReference>
<evidence type="ECO:0000256" key="14">
    <source>
        <dbReference type="ARBA" id="ARBA00072262"/>
    </source>
</evidence>
<dbReference type="Gene3D" id="3.30.70.1350">
    <property type="entry name" value="Cation efflux protein, cytoplasmic domain"/>
    <property type="match status" value="1"/>
</dbReference>
<dbReference type="NCBIfam" id="TIGR01297">
    <property type="entry name" value="CDF"/>
    <property type="match status" value="1"/>
</dbReference>
<dbReference type="InterPro" id="IPR002524">
    <property type="entry name" value="Cation_efflux"/>
</dbReference>
<evidence type="ECO:0000256" key="2">
    <source>
        <dbReference type="ARBA" id="ARBA00010212"/>
    </source>
</evidence>
<keyword evidence="6 15" id="KW-0812">Transmembrane</keyword>
<evidence type="ECO:0000256" key="15">
    <source>
        <dbReference type="SAM" id="Phobius"/>
    </source>
</evidence>
<dbReference type="FunFam" id="3.30.70.1350:FF:000002">
    <property type="entry name" value="Ferrous-iron efflux pump FieF"/>
    <property type="match status" value="1"/>
</dbReference>
<evidence type="ECO:0000259" key="17">
    <source>
        <dbReference type="Pfam" id="PF16916"/>
    </source>
</evidence>
<evidence type="ECO:0000256" key="9">
    <source>
        <dbReference type="ARBA" id="ARBA00023136"/>
    </source>
</evidence>
<evidence type="ECO:0000259" key="16">
    <source>
        <dbReference type="Pfam" id="PF01545"/>
    </source>
</evidence>
<evidence type="ECO:0000256" key="7">
    <source>
        <dbReference type="ARBA" id="ARBA00022906"/>
    </source>
</evidence>
<sequence length="310" mass="34384">MYTLHKFTAIKIMNSRYKKLVTIAAWSATLVATLLLIVKIAIWWVTGSVSLLASVVDSLLDIAASSINLVVLKYALQPADDEHTFGHGKAESLAALAQSMFISGSAFFLILSGFERFFRPEALNQPELGIYVSLFAMLITFGLVTFQKYVVRQTGSQAIAADSLHYQTDLYMNGAILVALILSMYGFTQADAIFAIGIGVFILISAFKMIVEAVQSLLDRQLPDSELLEITEIASSVDRVYGIHDLRTRQSGPTRFIQLHLELDDQLPLIDAHNIADEVEDKLRQHFEGCDVLIHQDPLSVIAKYEAQDK</sequence>
<evidence type="ECO:0000256" key="3">
    <source>
        <dbReference type="ARBA" id="ARBA00022448"/>
    </source>
</evidence>
<evidence type="ECO:0000256" key="5">
    <source>
        <dbReference type="ARBA" id="ARBA00022496"/>
    </source>
</evidence>
<evidence type="ECO:0000256" key="12">
    <source>
        <dbReference type="ARBA" id="ARBA00050984"/>
    </source>
</evidence>
<dbReference type="PANTHER" id="PTHR43840">
    <property type="entry name" value="MITOCHONDRIAL METAL TRANSPORTER 1-RELATED"/>
    <property type="match status" value="1"/>
</dbReference>
<evidence type="ECO:0000313" key="18">
    <source>
        <dbReference type="EMBL" id="GAD90118.1"/>
    </source>
</evidence>
<dbReference type="GO" id="GO:0006882">
    <property type="term" value="P:intracellular zinc ion homeostasis"/>
    <property type="evidence" value="ECO:0007669"/>
    <property type="project" value="TreeGrafter"/>
</dbReference>
<keyword evidence="5" id="KW-0408">Iron</keyword>
<keyword evidence="7" id="KW-0864">Zinc transport</keyword>
<organism evidence="18 19">
    <name type="scientific">Vibrio halioticoli NBRC 102217</name>
    <dbReference type="NCBI Taxonomy" id="1219072"/>
    <lineage>
        <taxon>Bacteria</taxon>
        <taxon>Pseudomonadati</taxon>
        <taxon>Pseudomonadota</taxon>
        <taxon>Gammaproteobacteria</taxon>
        <taxon>Vibrionales</taxon>
        <taxon>Vibrionaceae</taxon>
        <taxon>Vibrio</taxon>
    </lineage>
</organism>
<dbReference type="EMBL" id="BAUJ01000033">
    <property type="protein sequence ID" value="GAD90118.1"/>
    <property type="molecule type" value="Genomic_DNA"/>
</dbReference>
<dbReference type="Proteomes" id="UP000017800">
    <property type="component" value="Unassembled WGS sequence"/>
</dbReference>
<evidence type="ECO:0000256" key="11">
    <source>
        <dbReference type="ARBA" id="ARBA00047695"/>
    </source>
</evidence>
<dbReference type="InterPro" id="IPR050291">
    <property type="entry name" value="CDF_Transporter"/>
</dbReference>
<evidence type="ECO:0000313" key="19">
    <source>
        <dbReference type="Proteomes" id="UP000017800"/>
    </source>
</evidence>
<feature type="transmembrane region" description="Helical" evidence="15">
    <location>
        <begin position="170"/>
        <end position="187"/>
    </location>
</feature>
<dbReference type="GO" id="GO:0015341">
    <property type="term" value="F:zinc efflux antiporter activity"/>
    <property type="evidence" value="ECO:0007669"/>
    <property type="project" value="TreeGrafter"/>
</dbReference>
<dbReference type="GO" id="GO:0015086">
    <property type="term" value="F:cadmium ion transmembrane transporter activity"/>
    <property type="evidence" value="ECO:0007669"/>
    <property type="project" value="TreeGrafter"/>
</dbReference>
<keyword evidence="7" id="KW-0406">Ion transport</keyword>
<dbReference type="InterPro" id="IPR027470">
    <property type="entry name" value="Cation_efflux_CTD"/>
</dbReference>
<feature type="transmembrane region" description="Helical" evidence="15">
    <location>
        <begin position="20"/>
        <end position="45"/>
    </location>
</feature>
<reference evidence="18 19" key="1">
    <citation type="submission" date="2013-11" db="EMBL/GenBank/DDBJ databases">
        <title>Whole genome shotgun sequence of Vibrio halioticoli NBRC 102217.</title>
        <authorList>
            <person name="Isaki S."/>
            <person name="Kimura A."/>
            <person name="Ohji S."/>
            <person name="Hosoyama A."/>
            <person name="Fujita N."/>
            <person name="Hashimoto M."/>
            <person name="Hosoyama Y."/>
            <person name="Yamazoe A."/>
        </authorList>
    </citation>
    <scope>NUCLEOTIDE SEQUENCE [LARGE SCALE GENOMIC DNA]</scope>
    <source>
        <strain evidence="18 19">NBRC 102217</strain>
    </source>
</reference>
<evidence type="ECO:0000256" key="8">
    <source>
        <dbReference type="ARBA" id="ARBA00022989"/>
    </source>
</evidence>
<dbReference type="eggNOG" id="COG0053">
    <property type="taxonomic scope" value="Bacteria"/>
</dbReference>
<dbReference type="GO" id="GO:0005886">
    <property type="term" value="C:plasma membrane"/>
    <property type="evidence" value="ECO:0007669"/>
    <property type="project" value="UniProtKB-SubCell"/>
</dbReference>
<name>V5FEK1_9VIBR</name>
<comment type="caution">
    <text evidence="18">The sequence shown here is derived from an EMBL/GenBank/DDBJ whole genome shotgun (WGS) entry which is preliminary data.</text>
</comment>
<evidence type="ECO:0000256" key="4">
    <source>
        <dbReference type="ARBA" id="ARBA00022475"/>
    </source>
</evidence>
<feature type="transmembrane region" description="Helical" evidence="15">
    <location>
        <begin position="93"/>
        <end position="110"/>
    </location>
</feature>
<keyword evidence="5" id="KW-0410">Iron transport</keyword>
<gene>
    <name evidence="18" type="primary">fieF</name>
    <name evidence="18" type="ORF">VHA01S_033_00190</name>
</gene>
<keyword evidence="4" id="KW-1003">Cell membrane</keyword>
<accession>V5FEK1</accession>
<comment type="subcellular location">
    <subcellularLocation>
        <location evidence="1">Cell membrane</location>
        <topology evidence="1">Multi-pass membrane protein</topology>
    </subcellularLocation>
</comment>
<dbReference type="AlphaFoldDB" id="V5FEK1"/>
<evidence type="ECO:0000256" key="10">
    <source>
        <dbReference type="ARBA" id="ARBA00035584"/>
    </source>
</evidence>
<comment type="catalytic activity">
    <reaction evidence="12">
        <text>Cd(2+)(in) + H(+)(out) = Cd(2+)(out) + H(+)(in)</text>
        <dbReference type="Rhea" id="RHEA:28739"/>
        <dbReference type="ChEBI" id="CHEBI:15378"/>
        <dbReference type="ChEBI" id="CHEBI:48775"/>
    </reaction>
</comment>
<dbReference type="Pfam" id="PF16916">
    <property type="entry name" value="ZT_dimer"/>
    <property type="match status" value="1"/>
</dbReference>
<keyword evidence="19" id="KW-1185">Reference proteome</keyword>